<dbReference type="InterPro" id="IPR022337">
    <property type="entry name" value="Inositol_monophosphatase_SuhB"/>
</dbReference>
<feature type="binding site" evidence="7">
    <location>
        <position position="272"/>
    </location>
    <ligand>
        <name>Mg(2+)</name>
        <dbReference type="ChEBI" id="CHEBI:18420"/>
        <label>1</label>
        <note>catalytic</note>
    </ligand>
</feature>
<dbReference type="GO" id="GO:0046854">
    <property type="term" value="P:phosphatidylinositol phosphate biosynthetic process"/>
    <property type="evidence" value="ECO:0007669"/>
    <property type="project" value="InterPro"/>
</dbReference>
<dbReference type="AlphaFoldDB" id="A0A0K2G6C9"/>
<dbReference type="FunFam" id="3.30.540.10:FF:000003">
    <property type="entry name" value="Inositol-1-monophosphatase"/>
    <property type="match status" value="1"/>
</dbReference>
<evidence type="ECO:0000256" key="8">
    <source>
        <dbReference type="RuleBase" id="RU364068"/>
    </source>
</evidence>
<dbReference type="GO" id="GO:0046872">
    <property type="term" value="F:metal ion binding"/>
    <property type="evidence" value="ECO:0007669"/>
    <property type="project" value="UniProtKB-KW"/>
</dbReference>
<dbReference type="GO" id="GO:0006020">
    <property type="term" value="P:inositol metabolic process"/>
    <property type="evidence" value="ECO:0007669"/>
    <property type="project" value="TreeGrafter"/>
</dbReference>
<dbReference type="GO" id="GO:0007165">
    <property type="term" value="P:signal transduction"/>
    <property type="evidence" value="ECO:0007669"/>
    <property type="project" value="TreeGrafter"/>
</dbReference>
<dbReference type="EMBL" id="CP011801">
    <property type="protein sequence ID" value="ALA56485.1"/>
    <property type="molecule type" value="Genomic_DNA"/>
</dbReference>
<evidence type="ECO:0000313" key="9">
    <source>
        <dbReference type="EMBL" id="ALA56485.1"/>
    </source>
</evidence>
<dbReference type="PANTHER" id="PTHR20854:SF4">
    <property type="entry name" value="INOSITOL-1-MONOPHOSPHATASE-RELATED"/>
    <property type="match status" value="1"/>
</dbReference>
<evidence type="ECO:0000256" key="4">
    <source>
        <dbReference type="ARBA" id="ARBA00022723"/>
    </source>
</evidence>
<feature type="binding site" evidence="7">
    <location>
        <position position="146"/>
    </location>
    <ligand>
        <name>Mg(2+)</name>
        <dbReference type="ChEBI" id="CHEBI:18420"/>
        <label>1</label>
        <note>catalytic</note>
    </ligand>
</feature>
<comment type="cofactor">
    <cofactor evidence="2 7 8">
        <name>Mg(2+)</name>
        <dbReference type="ChEBI" id="CHEBI:18420"/>
    </cofactor>
</comment>
<feature type="binding site" evidence="7">
    <location>
        <position position="144"/>
    </location>
    <ligand>
        <name>Mg(2+)</name>
        <dbReference type="ChEBI" id="CHEBI:18420"/>
        <label>1</label>
        <note>catalytic</note>
    </ligand>
</feature>
<dbReference type="EC" id="3.1.3.25" evidence="8"/>
<name>A0A0K2G6C9_NITMO</name>
<comment type="similarity">
    <text evidence="3 8">Belongs to the inositol monophosphatase superfamily.</text>
</comment>
<organism evidence="9 10">
    <name type="scientific">Nitrospira moscoviensis</name>
    <dbReference type="NCBI Taxonomy" id="42253"/>
    <lineage>
        <taxon>Bacteria</taxon>
        <taxon>Pseudomonadati</taxon>
        <taxon>Nitrospirota</taxon>
        <taxon>Nitrospiria</taxon>
        <taxon>Nitrospirales</taxon>
        <taxon>Nitrospiraceae</taxon>
        <taxon>Nitrospira</taxon>
    </lineage>
</organism>
<keyword evidence="4 7" id="KW-0479">Metal-binding</keyword>
<evidence type="ECO:0000256" key="6">
    <source>
        <dbReference type="ARBA" id="ARBA00022842"/>
    </source>
</evidence>
<evidence type="ECO:0000313" key="10">
    <source>
        <dbReference type="Proteomes" id="UP000069205"/>
    </source>
</evidence>
<dbReference type="OrthoDB" id="9772456at2"/>
<evidence type="ECO:0000256" key="7">
    <source>
        <dbReference type="PIRSR" id="PIRSR600760-2"/>
    </source>
</evidence>
<dbReference type="InterPro" id="IPR020550">
    <property type="entry name" value="Inositol_monophosphatase_CS"/>
</dbReference>
<accession>A0A0K2G6C9</accession>
<keyword evidence="6 7" id="KW-0460">Magnesium</keyword>
<dbReference type="PRINTS" id="PR01959">
    <property type="entry name" value="SBIMPHPHTASE"/>
</dbReference>
<dbReference type="STRING" id="42253.NITMOv2_0041"/>
<evidence type="ECO:0000256" key="2">
    <source>
        <dbReference type="ARBA" id="ARBA00001946"/>
    </source>
</evidence>
<comment type="catalytic activity">
    <reaction evidence="1 8">
        <text>a myo-inositol phosphate + H2O = myo-inositol + phosphate</text>
        <dbReference type="Rhea" id="RHEA:24056"/>
        <dbReference type="ChEBI" id="CHEBI:15377"/>
        <dbReference type="ChEBI" id="CHEBI:17268"/>
        <dbReference type="ChEBI" id="CHEBI:43474"/>
        <dbReference type="ChEBI" id="CHEBI:84139"/>
        <dbReference type="EC" id="3.1.3.25"/>
    </reaction>
</comment>
<sequence length="326" mass="35782">MPISVQVIILQSVYVRLVAVLDTQPSFGKNRPVRIPFNSLKNVEKRHAGHVILPVVQSSEPSLHQLLELAMAAAREAGALLLDYARTGFHVAHKSPINLVTDADHAAEQCVIDRIRSVYPSHGFLAEECGRIEHGPSPYRWIIDPLDGTTNFAHGYPTYCVSIGLEHRGRCVLGVVYDPSRDELFTALNGTGARLNGNPIHVSREDSLEHSLLVTGFAYDIRETARNNLDHFGRFALNAQGVRRTGSAALDLCYVAAGRFDGFWEVRLNPWDMAAGTVLVREAGGRLTNFRGDDLSIYGQELVATNGLIHGAMLEVLREGETPTPA</sequence>
<dbReference type="InterPro" id="IPR020583">
    <property type="entry name" value="Inositol_monoP_metal-BS"/>
</dbReference>
<dbReference type="Gene3D" id="3.40.190.80">
    <property type="match status" value="1"/>
</dbReference>
<keyword evidence="5 8" id="KW-0378">Hydrolase</keyword>
<evidence type="ECO:0000256" key="1">
    <source>
        <dbReference type="ARBA" id="ARBA00001033"/>
    </source>
</evidence>
<dbReference type="KEGG" id="nmv:NITMOv2_0041"/>
<protein>
    <recommendedName>
        <fullName evidence="8">Inositol-1-monophosphatase</fullName>
        <ecNumber evidence="8">3.1.3.25</ecNumber>
    </recommendedName>
</protein>
<dbReference type="Pfam" id="PF00459">
    <property type="entry name" value="Inositol_P"/>
    <property type="match status" value="1"/>
</dbReference>
<evidence type="ECO:0000256" key="5">
    <source>
        <dbReference type="ARBA" id="ARBA00022801"/>
    </source>
</evidence>
<dbReference type="CDD" id="cd01639">
    <property type="entry name" value="IMPase"/>
    <property type="match status" value="1"/>
</dbReference>
<proteinExistence type="inferred from homology"/>
<feature type="binding site" evidence="7">
    <location>
        <position position="127"/>
    </location>
    <ligand>
        <name>Mg(2+)</name>
        <dbReference type="ChEBI" id="CHEBI:18420"/>
        <label>1</label>
        <note>catalytic</note>
    </ligand>
</feature>
<dbReference type="PATRIC" id="fig|42253.5.peg.42"/>
<dbReference type="InterPro" id="IPR033942">
    <property type="entry name" value="IMPase"/>
</dbReference>
<evidence type="ECO:0000256" key="3">
    <source>
        <dbReference type="ARBA" id="ARBA00009759"/>
    </source>
</evidence>
<dbReference type="FunFam" id="3.40.190.80:FF:000002">
    <property type="entry name" value="Inositol-1-monophosphatase"/>
    <property type="match status" value="1"/>
</dbReference>
<dbReference type="Gene3D" id="3.30.540.10">
    <property type="entry name" value="Fructose-1,6-Bisphosphatase, subunit A, domain 1"/>
    <property type="match status" value="1"/>
</dbReference>
<dbReference type="PROSITE" id="PS00630">
    <property type="entry name" value="IMP_2"/>
    <property type="match status" value="1"/>
</dbReference>
<dbReference type="Proteomes" id="UP000069205">
    <property type="component" value="Chromosome"/>
</dbReference>
<dbReference type="PANTHER" id="PTHR20854">
    <property type="entry name" value="INOSITOL MONOPHOSPHATASE"/>
    <property type="match status" value="1"/>
</dbReference>
<reference evidence="9 10" key="1">
    <citation type="journal article" date="2015" name="Proc. Natl. Acad. Sci. U.S.A.">
        <title>Expanded metabolic versatility of ubiquitous nitrite-oxidizing bacteria from the genus Nitrospira.</title>
        <authorList>
            <person name="Koch H."/>
            <person name="Lucker S."/>
            <person name="Albertsen M."/>
            <person name="Kitzinger K."/>
            <person name="Herbold C."/>
            <person name="Spieck E."/>
            <person name="Nielsen P.H."/>
            <person name="Wagner M."/>
            <person name="Daims H."/>
        </authorList>
    </citation>
    <scope>NUCLEOTIDE SEQUENCE [LARGE SCALE GENOMIC DNA]</scope>
    <source>
        <strain evidence="9 10">NSP M-1</strain>
    </source>
</reference>
<keyword evidence="10" id="KW-1185">Reference proteome</keyword>
<dbReference type="InterPro" id="IPR000760">
    <property type="entry name" value="Inositol_monophosphatase-like"/>
</dbReference>
<dbReference type="PROSITE" id="PS00629">
    <property type="entry name" value="IMP_1"/>
    <property type="match status" value="1"/>
</dbReference>
<dbReference type="GO" id="GO:0008934">
    <property type="term" value="F:inositol monophosphate 1-phosphatase activity"/>
    <property type="evidence" value="ECO:0007669"/>
    <property type="project" value="InterPro"/>
</dbReference>
<dbReference type="PRINTS" id="PR00377">
    <property type="entry name" value="IMPHPHTASES"/>
</dbReference>
<feature type="binding site" evidence="7">
    <location>
        <position position="147"/>
    </location>
    <ligand>
        <name>Mg(2+)</name>
        <dbReference type="ChEBI" id="CHEBI:18420"/>
        <label>1</label>
        <note>catalytic</note>
    </ligand>
</feature>
<dbReference type="SUPFAM" id="SSF56655">
    <property type="entry name" value="Carbohydrate phosphatase"/>
    <property type="match status" value="1"/>
</dbReference>
<gene>
    <name evidence="9" type="ORF">NITMOv2_0041</name>
</gene>